<evidence type="ECO:0000313" key="3">
    <source>
        <dbReference type="WBParaSite" id="scaffold3531_cov234.g6776"/>
    </source>
</evidence>
<evidence type="ECO:0000256" key="1">
    <source>
        <dbReference type="SAM" id="MobiDB-lite"/>
    </source>
</evidence>
<feature type="region of interest" description="Disordered" evidence="1">
    <location>
        <begin position="65"/>
        <end position="86"/>
    </location>
</feature>
<dbReference type="Proteomes" id="UP000887561">
    <property type="component" value="Unplaced"/>
</dbReference>
<dbReference type="AlphaFoldDB" id="A0A915MF75"/>
<name>A0A915MF75_MELJA</name>
<proteinExistence type="predicted"/>
<keyword evidence="2" id="KW-1185">Reference proteome</keyword>
<reference evidence="3" key="1">
    <citation type="submission" date="2022-11" db="UniProtKB">
        <authorList>
            <consortium name="WormBaseParasite"/>
        </authorList>
    </citation>
    <scope>IDENTIFICATION</scope>
</reference>
<organism evidence="2 3">
    <name type="scientific">Meloidogyne javanica</name>
    <name type="common">Root-knot nematode worm</name>
    <dbReference type="NCBI Taxonomy" id="6303"/>
    <lineage>
        <taxon>Eukaryota</taxon>
        <taxon>Metazoa</taxon>
        <taxon>Ecdysozoa</taxon>
        <taxon>Nematoda</taxon>
        <taxon>Chromadorea</taxon>
        <taxon>Rhabditida</taxon>
        <taxon>Tylenchina</taxon>
        <taxon>Tylenchomorpha</taxon>
        <taxon>Tylenchoidea</taxon>
        <taxon>Meloidogynidae</taxon>
        <taxon>Meloidogyninae</taxon>
        <taxon>Meloidogyne</taxon>
        <taxon>Meloidogyne incognita group</taxon>
    </lineage>
</organism>
<protein>
    <submittedName>
        <fullName evidence="3">Uncharacterized protein</fullName>
    </submittedName>
</protein>
<feature type="compositionally biased region" description="Polar residues" evidence="1">
    <location>
        <begin position="71"/>
        <end position="80"/>
    </location>
</feature>
<sequence>MSVLVQLCTLTFCSETSESVIVVKGRRDQAEKDLKKNSESEDQMIAISMLVAKVTQAISANTTSITSTNQRQMMPANNINEQQQQESQMRLEVNQKLLVSSTQLIVFLI</sequence>
<accession>A0A915MF75</accession>
<dbReference type="WBParaSite" id="scaffold3531_cov234.g6776">
    <property type="protein sequence ID" value="scaffold3531_cov234.g6776"/>
    <property type="gene ID" value="scaffold3531_cov234.g6776"/>
</dbReference>
<evidence type="ECO:0000313" key="2">
    <source>
        <dbReference type="Proteomes" id="UP000887561"/>
    </source>
</evidence>